<dbReference type="GO" id="GO:0009003">
    <property type="term" value="F:signal peptidase activity"/>
    <property type="evidence" value="ECO:0007669"/>
    <property type="project" value="UniProtKB-EC"/>
</dbReference>
<evidence type="ECO:0000313" key="5">
    <source>
        <dbReference type="EMBL" id="HGB35859.1"/>
    </source>
</evidence>
<comment type="caution">
    <text evidence="5">The sequence shown here is derived from an EMBL/GenBank/DDBJ whole genome shotgun (WGS) entry which is preliminary data.</text>
</comment>
<keyword evidence="3" id="KW-0472">Membrane</keyword>
<protein>
    <recommendedName>
        <fullName evidence="3">Signal peptidase I</fullName>
        <ecNumber evidence="3">3.4.21.89</ecNumber>
    </recommendedName>
</protein>
<dbReference type="SUPFAM" id="SSF51306">
    <property type="entry name" value="LexA/Signal peptidase"/>
    <property type="match status" value="1"/>
</dbReference>
<comment type="caution">
    <text evidence="3">Lacks conserved residue(s) required for the propagation of feature annotation.</text>
</comment>
<evidence type="ECO:0000256" key="2">
    <source>
        <dbReference type="PIRSR" id="PIRSR600223-1"/>
    </source>
</evidence>
<dbReference type="CDD" id="cd06530">
    <property type="entry name" value="S26_SPase_I"/>
    <property type="match status" value="1"/>
</dbReference>
<dbReference type="GO" id="GO:0016020">
    <property type="term" value="C:membrane"/>
    <property type="evidence" value="ECO:0007669"/>
    <property type="project" value="UniProtKB-SubCell"/>
</dbReference>
<dbReference type="PRINTS" id="PR00727">
    <property type="entry name" value="LEADERPTASE"/>
</dbReference>
<dbReference type="NCBIfam" id="TIGR02227">
    <property type="entry name" value="sigpep_I_bact"/>
    <property type="match status" value="1"/>
</dbReference>
<keyword evidence="3" id="KW-1133">Transmembrane helix</keyword>
<reference evidence="5" key="1">
    <citation type="journal article" date="2020" name="mSystems">
        <title>Genome- and Community-Level Interaction Insights into Carbon Utilization and Element Cycling Functions of Hydrothermarchaeota in Hydrothermal Sediment.</title>
        <authorList>
            <person name="Zhou Z."/>
            <person name="Liu Y."/>
            <person name="Xu W."/>
            <person name="Pan J."/>
            <person name="Luo Z.H."/>
            <person name="Li M."/>
        </authorList>
    </citation>
    <scope>NUCLEOTIDE SEQUENCE [LARGE SCALE GENOMIC DNA]</scope>
    <source>
        <strain evidence="5">SpSt-754</strain>
    </source>
</reference>
<keyword evidence="3" id="KW-0645">Protease</keyword>
<dbReference type="InterPro" id="IPR000223">
    <property type="entry name" value="Pept_S26A_signal_pept_1"/>
</dbReference>
<dbReference type="EMBL" id="DTGD01000112">
    <property type="protein sequence ID" value="HGB35859.1"/>
    <property type="molecule type" value="Genomic_DNA"/>
</dbReference>
<dbReference type="InterPro" id="IPR036286">
    <property type="entry name" value="LexA/Signal_pep-like_sf"/>
</dbReference>
<comment type="catalytic activity">
    <reaction evidence="3">
        <text>Cleavage of hydrophobic, N-terminal signal or leader sequences from secreted and periplasmic proteins.</text>
        <dbReference type="EC" id="3.4.21.89"/>
    </reaction>
</comment>
<comment type="similarity">
    <text evidence="1 3">Belongs to the peptidase S26 family.</text>
</comment>
<dbReference type="Pfam" id="PF10502">
    <property type="entry name" value="Peptidase_S26"/>
    <property type="match status" value="1"/>
</dbReference>
<organism evidence="5">
    <name type="scientific">candidate division WOR-3 bacterium</name>
    <dbReference type="NCBI Taxonomy" id="2052148"/>
    <lineage>
        <taxon>Bacteria</taxon>
        <taxon>Bacteria division WOR-3</taxon>
    </lineage>
</organism>
<evidence type="ECO:0000256" key="3">
    <source>
        <dbReference type="RuleBase" id="RU362042"/>
    </source>
</evidence>
<sequence length="230" mass="27139">MKDQKFRKTVESIIWTIFIVFLLRAFVIQGYVVPSGSMENTLLPGDFLLALKFTYGLEIPYTGIKFFQFKKPRHREIVIFLYPVTKKQDYVKRCIGLPGDTIQIINKVLYINGVRQEEKYVVHKDPTVIPPLVELTNEVLRRDYQRAWESGKFMQEPRVRDNFGPVVVPEGYFFAMGDNRDYSFDSRFFGPVPLKYLKGTPLIIYFSIDFQAPLWKKIRFNRFFKIIPLL</sequence>
<dbReference type="EC" id="3.4.21.89" evidence="3"/>
<evidence type="ECO:0000256" key="1">
    <source>
        <dbReference type="ARBA" id="ARBA00009370"/>
    </source>
</evidence>
<feature type="active site" evidence="2">
    <location>
        <position position="92"/>
    </location>
</feature>
<dbReference type="GO" id="GO:0006465">
    <property type="term" value="P:signal peptide processing"/>
    <property type="evidence" value="ECO:0007669"/>
    <property type="project" value="InterPro"/>
</dbReference>
<comment type="subcellular location">
    <subcellularLocation>
        <location evidence="3">Membrane</location>
        <topology evidence="3">Single-pass type II membrane protein</topology>
    </subcellularLocation>
</comment>
<dbReference type="Gene3D" id="2.10.109.10">
    <property type="entry name" value="Umud Fragment, subunit A"/>
    <property type="match status" value="1"/>
</dbReference>
<accession>A0A7V3KND7</accession>
<feature type="transmembrane region" description="Helical" evidence="3">
    <location>
        <begin position="47"/>
        <end position="67"/>
    </location>
</feature>
<dbReference type="GO" id="GO:0004252">
    <property type="term" value="F:serine-type endopeptidase activity"/>
    <property type="evidence" value="ECO:0007669"/>
    <property type="project" value="InterPro"/>
</dbReference>
<gene>
    <name evidence="5" type="primary">lepB</name>
    <name evidence="5" type="ORF">ENV38_02990</name>
</gene>
<evidence type="ECO:0000259" key="4">
    <source>
        <dbReference type="Pfam" id="PF10502"/>
    </source>
</evidence>
<name>A0A7V3KND7_UNCW3</name>
<dbReference type="PANTHER" id="PTHR43390">
    <property type="entry name" value="SIGNAL PEPTIDASE I"/>
    <property type="match status" value="1"/>
</dbReference>
<dbReference type="AlphaFoldDB" id="A0A7V3KND7"/>
<keyword evidence="3" id="KW-0812">Transmembrane</keyword>
<proteinExistence type="inferred from homology"/>
<feature type="domain" description="Peptidase S26" evidence="4">
    <location>
        <begin position="8"/>
        <end position="205"/>
    </location>
</feature>
<feature type="active site" evidence="2">
    <location>
        <position position="37"/>
    </location>
</feature>
<feature type="transmembrane region" description="Helical" evidence="3">
    <location>
        <begin position="12"/>
        <end position="32"/>
    </location>
</feature>
<dbReference type="InterPro" id="IPR019533">
    <property type="entry name" value="Peptidase_S26"/>
</dbReference>
<dbReference type="PANTHER" id="PTHR43390:SF1">
    <property type="entry name" value="CHLOROPLAST PROCESSING PEPTIDASE"/>
    <property type="match status" value="1"/>
</dbReference>
<keyword evidence="3 5" id="KW-0378">Hydrolase</keyword>